<dbReference type="PANTHER" id="PTHR33121:SF79">
    <property type="entry name" value="CYCLIC DI-GMP PHOSPHODIESTERASE PDED-RELATED"/>
    <property type="match status" value="1"/>
</dbReference>
<keyword evidence="1" id="KW-1133">Transmembrane helix</keyword>
<proteinExistence type="predicted"/>
<dbReference type="Pfam" id="PF00563">
    <property type="entry name" value="EAL"/>
    <property type="match status" value="1"/>
</dbReference>
<reference evidence="6" key="1">
    <citation type="journal article" date="2019" name="Int. J. Syst. Evol. Microbiol.">
        <title>The Global Catalogue of Microorganisms (GCM) 10K type strain sequencing project: providing services to taxonomists for standard genome sequencing and annotation.</title>
        <authorList>
            <consortium name="The Broad Institute Genomics Platform"/>
            <consortium name="The Broad Institute Genome Sequencing Center for Infectious Disease"/>
            <person name="Wu L."/>
            <person name="Ma J."/>
        </authorList>
    </citation>
    <scope>NUCLEOTIDE SEQUENCE [LARGE SCALE GENOMIC DNA]</scope>
    <source>
        <strain evidence="6">CGMCC 1.12923</strain>
    </source>
</reference>
<name>A0ABQ1RHE4_9ALTE</name>
<dbReference type="SMART" id="SM00267">
    <property type="entry name" value="GGDEF"/>
    <property type="match status" value="1"/>
</dbReference>
<keyword evidence="1" id="KW-0812">Transmembrane</keyword>
<dbReference type="PROSITE" id="PS50883">
    <property type="entry name" value="EAL"/>
    <property type="match status" value="1"/>
</dbReference>
<dbReference type="RefSeq" id="WP_099034893.1">
    <property type="nucleotide sequence ID" value="NZ_BMGJ01000008.1"/>
</dbReference>
<comment type="caution">
    <text evidence="5">The sequence shown here is derived from an EMBL/GenBank/DDBJ whole genome shotgun (WGS) entry which is preliminary data.</text>
</comment>
<dbReference type="Gene3D" id="3.30.70.270">
    <property type="match status" value="1"/>
</dbReference>
<dbReference type="EMBL" id="BMGJ01000008">
    <property type="protein sequence ID" value="GGD66608.1"/>
    <property type="molecule type" value="Genomic_DNA"/>
</dbReference>
<feature type="domain" description="GGDEF" evidence="4">
    <location>
        <begin position="353"/>
        <end position="494"/>
    </location>
</feature>
<dbReference type="Proteomes" id="UP000614272">
    <property type="component" value="Unassembled WGS sequence"/>
</dbReference>
<dbReference type="Pfam" id="PF00990">
    <property type="entry name" value="GGDEF"/>
    <property type="match status" value="1"/>
</dbReference>
<dbReference type="CDD" id="cd00130">
    <property type="entry name" value="PAS"/>
    <property type="match status" value="1"/>
</dbReference>
<dbReference type="SUPFAM" id="SSF55073">
    <property type="entry name" value="Nucleotide cyclase"/>
    <property type="match status" value="1"/>
</dbReference>
<dbReference type="InterPro" id="IPR029787">
    <property type="entry name" value="Nucleotide_cyclase"/>
</dbReference>
<evidence type="ECO:0000256" key="1">
    <source>
        <dbReference type="SAM" id="Phobius"/>
    </source>
</evidence>
<evidence type="ECO:0000259" key="2">
    <source>
        <dbReference type="PROSITE" id="PS50112"/>
    </source>
</evidence>
<dbReference type="InterPro" id="IPR035919">
    <property type="entry name" value="EAL_sf"/>
</dbReference>
<dbReference type="Gene3D" id="3.30.450.20">
    <property type="entry name" value="PAS domain"/>
    <property type="match status" value="1"/>
</dbReference>
<dbReference type="InterPro" id="IPR043128">
    <property type="entry name" value="Rev_trsase/Diguanyl_cyclase"/>
</dbReference>
<dbReference type="PANTHER" id="PTHR33121">
    <property type="entry name" value="CYCLIC DI-GMP PHOSPHODIESTERASE PDEF"/>
    <property type="match status" value="1"/>
</dbReference>
<feature type="domain" description="PAS" evidence="2">
    <location>
        <begin position="214"/>
        <end position="251"/>
    </location>
</feature>
<evidence type="ECO:0000259" key="4">
    <source>
        <dbReference type="PROSITE" id="PS50887"/>
    </source>
</evidence>
<sequence length="759" mass="85989">MQTKNKQLMRKARLVYLMIIIVGVILSLLVYSTASSVQKTSAELVERRLPDLVELRDIALLVSEQERLLYEYYATTDELLYQQAHRYQFKELKQRLSAFIATMDADMPRSPLMSELNSIERLSEALYANLSTPPADWDLSREQLYQLSELRREMLPQLNQLQQHINQKVELGYQTTTKQLKSTVWTVILFSLGMAIFSFFLGRYARNYIRLSTDNERLAMFPRRNPNPVLSLDGEGQIEYFNPAAQRLLGYLGLSVEQPSALLPESVSAAFAGIRGTGHHVRRVQDKIGQTFLNYEVHWLKDLDAFDIHIQDVTEQELAKQKLEFKAYHSELSGLGNRALLVNDADGWIQDNVPFSLVLLDLPHHSQVVGNYGLSSAMDIVAAVADYLHQQFRQLQQSLHLRSGTRLYHIADASFAIISPHLNETDAFKALCEQLVASFSQPLPTSLGKMLIGISLGVTEYPRFSRDLEEMLLHAKIATDNARSKDSGLYYFDLQEGAKHSRRLSVTHRLEQAIEAEELSLFYQPKLNLLANHATGCESLARWFSDDEVISPGEFIPLAEQSGLILPLGSWILQTACAQALAFQQQGISMKMAVNISARQFTQPGFSQQVQDVLDAKGLAPQSLELEITESMIMENEAFGIKVLHQLKEIGVSLAIDDFGTGYSSLAYLKQFPVNKLKIDQSFVRRMHQDSVDQAIVLSLCQLSRNLRMEVVAEGVEELEQLDLLRTYQCDEIQGYWYSKPLSSADFSDFMLSRQQAVN</sequence>
<dbReference type="PROSITE" id="PS50112">
    <property type="entry name" value="PAS"/>
    <property type="match status" value="1"/>
</dbReference>
<dbReference type="PROSITE" id="PS50887">
    <property type="entry name" value="GGDEF"/>
    <property type="match status" value="1"/>
</dbReference>
<feature type="transmembrane region" description="Helical" evidence="1">
    <location>
        <begin position="184"/>
        <end position="202"/>
    </location>
</feature>
<dbReference type="InterPro" id="IPR000014">
    <property type="entry name" value="PAS"/>
</dbReference>
<dbReference type="InterPro" id="IPR000160">
    <property type="entry name" value="GGDEF_dom"/>
</dbReference>
<keyword evidence="1" id="KW-0472">Membrane</keyword>
<dbReference type="InterPro" id="IPR050706">
    <property type="entry name" value="Cyclic-di-GMP_PDE-like"/>
</dbReference>
<keyword evidence="6" id="KW-1185">Reference proteome</keyword>
<evidence type="ECO:0000313" key="6">
    <source>
        <dbReference type="Proteomes" id="UP000614272"/>
    </source>
</evidence>
<evidence type="ECO:0000313" key="5">
    <source>
        <dbReference type="EMBL" id="GGD66608.1"/>
    </source>
</evidence>
<dbReference type="CDD" id="cd01948">
    <property type="entry name" value="EAL"/>
    <property type="match status" value="1"/>
</dbReference>
<dbReference type="InterPro" id="IPR001633">
    <property type="entry name" value="EAL_dom"/>
</dbReference>
<evidence type="ECO:0000259" key="3">
    <source>
        <dbReference type="PROSITE" id="PS50883"/>
    </source>
</evidence>
<feature type="transmembrane region" description="Helical" evidence="1">
    <location>
        <begin position="12"/>
        <end position="31"/>
    </location>
</feature>
<feature type="domain" description="EAL" evidence="3">
    <location>
        <begin position="503"/>
        <end position="755"/>
    </location>
</feature>
<accession>A0ABQ1RHE4</accession>
<gene>
    <name evidence="5" type="ORF">GCM10011357_22310</name>
</gene>
<protein>
    <recommendedName>
        <fullName evidence="7">Diguanylate cyclase</fullName>
    </recommendedName>
</protein>
<dbReference type="SMART" id="SM00052">
    <property type="entry name" value="EAL"/>
    <property type="match status" value="1"/>
</dbReference>
<dbReference type="SUPFAM" id="SSF141868">
    <property type="entry name" value="EAL domain-like"/>
    <property type="match status" value="1"/>
</dbReference>
<organism evidence="5 6">
    <name type="scientific">Lacimicrobium alkaliphilum</name>
    <dbReference type="NCBI Taxonomy" id="1526571"/>
    <lineage>
        <taxon>Bacteria</taxon>
        <taxon>Pseudomonadati</taxon>
        <taxon>Pseudomonadota</taxon>
        <taxon>Gammaproteobacteria</taxon>
        <taxon>Alteromonadales</taxon>
        <taxon>Alteromonadaceae</taxon>
        <taxon>Lacimicrobium</taxon>
    </lineage>
</organism>
<dbReference type="Gene3D" id="3.20.20.450">
    <property type="entry name" value="EAL domain"/>
    <property type="match status" value="1"/>
</dbReference>
<evidence type="ECO:0008006" key="7">
    <source>
        <dbReference type="Google" id="ProtNLM"/>
    </source>
</evidence>